<keyword evidence="2" id="KW-0378">Hydrolase</keyword>
<dbReference type="Gene3D" id="3.40.50.1240">
    <property type="entry name" value="Phosphoglycerate mutase-like"/>
    <property type="match status" value="1"/>
</dbReference>
<accession>A0A1Y1HLN0</accession>
<dbReference type="OMA" id="WANYHET"/>
<dbReference type="Proteomes" id="UP000054558">
    <property type="component" value="Unassembled WGS sequence"/>
</dbReference>
<comment type="similarity">
    <text evidence="1">Belongs to the histidine acid phosphatase family.</text>
</comment>
<protein>
    <submittedName>
        <fullName evidence="3">Acid phosphatase</fullName>
    </submittedName>
</protein>
<dbReference type="PANTHER" id="PTHR11567:SF110">
    <property type="entry name" value="2-PHOSPHOXYLOSE PHOSPHATASE 1"/>
    <property type="match status" value="1"/>
</dbReference>
<dbReference type="Pfam" id="PF00328">
    <property type="entry name" value="His_Phos_2"/>
    <property type="match status" value="1"/>
</dbReference>
<dbReference type="EMBL" id="DF236964">
    <property type="protein sequence ID" value="GAQ78572.1"/>
    <property type="molecule type" value="Genomic_DNA"/>
</dbReference>
<dbReference type="SUPFAM" id="SSF53254">
    <property type="entry name" value="Phosphoglycerate mutase-like"/>
    <property type="match status" value="1"/>
</dbReference>
<dbReference type="STRING" id="105231.A0A1Y1HLN0"/>
<dbReference type="CDD" id="cd07061">
    <property type="entry name" value="HP_HAP_like"/>
    <property type="match status" value="1"/>
</dbReference>
<sequence>MTAQCHATLELAMTIHRHGARTVLYKNATTLAEGGALLTTQGENQTFGVGQGFRNRYLNPTTCQVTQTCVNGLAGGRYDGTNVRSISSGFDRTLASAAGWLQGAFPANATDTPLPAKTIPIFSIPIADDFLIRAYDNCPLFLATMNQWFQSAEFAAKENASQPLLTSLQSSLGSVPKLNNFWNVFDDLNTQRDAILTGQSSVPLTSAMQEPTWSQVVDLANWLEANRYRRSLTGNLLGGTLLNEILVRLQARRINSQPEAERIIEYSAHYPTQLSFLSALNLPANATLFNTKIPTYAAQILIELHSNRPPAISESPPGLPLSGYSWAVRMLTQDGVDTPYVPISLPCAGSTAEQLAGEGACSLDDFLAFAQPNAISTQGKWCQVCANVVMKGCVAIQFQPAVDALATYAISLNKTSNAYYNITPVAARTTTCP</sequence>
<evidence type="ECO:0000313" key="3">
    <source>
        <dbReference type="EMBL" id="GAQ78572.1"/>
    </source>
</evidence>
<dbReference type="OrthoDB" id="258392at2759"/>
<dbReference type="InterPro" id="IPR029033">
    <property type="entry name" value="His_PPase_superfam"/>
</dbReference>
<keyword evidence="4" id="KW-1185">Reference proteome</keyword>
<evidence type="ECO:0000313" key="4">
    <source>
        <dbReference type="Proteomes" id="UP000054558"/>
    </source>
</evidence>
<evidence type="ECO:0000256" key="1">
    <source>
        <dbReference type="ARBA" id="ARBA00005375"/>
    </source>
</evidence>
<gene>
    <name evidence="3" type="ORF">KFL_000150260</name>
</gene>
<dbReference type="AlphaFoldDB" id="A0A1Y1HLN0"/>
<reference evidence="3 4" key="1">
    <citation type="journal article" date="2014" name="Nat. Commun.">
        <title>Klebsormidium flaccidum genome reveals primary factors for plant terrestrial adaptation.</title>
        <authorList>
            <person name="Hori K."/>
            <person name="Maruyama F."/>
            <person name="Fujisawa T."/>
            <person name="Togashi T."/>
            <person name="Yamamoto N."/>
            <person name="Seo M."/>
            <person name="Sato S."/>
            <person name="Yamada T."/>
            <person name="Mori H."/>
            <person name="Tajima N."/>
            <person name="Moriyama T."/>
            <person name="Ikeuchi M."/>
            <person name="Watanabe M."/>
            <person name="Wada H."/>
            <person name="Kobayashi K."/>
            <person name="Saito M."/>
            <person name="Masuda T."/>
            <person name="Sasaki-Sekimoto Y."/>
            <person name="Mashiguchi K."/>
            <person name="Awai K."/>
            <person name="Shimojima M."/>
            <person name="Masuda S."/>
            <person name="Iwai M."/>
            <person name="Nobusawa T."/>
            <person name="Narise T."/>
            <person name="Kondo S."/>
            <person name="Saito H."/>
            <person name="Sato R."/>
            <person name="Murakawa M."/>
            <person name="Ihara Y."/>
            <person name="Oshima-Yamada Y."/>
            <person name="Ohtaka K."/>
            <person name="Satoh M."/>
            <person name="Sonobe K."/>
            <person name="Ishii M."/>
            <person name="Ohtani R."/>
            <person name="Kanamori-Sato M."/>
            <person name="Honoki R."/>
            <person name="Miyazaki D."/>
            <person name="Mochizuki H."/>
            <person name="Umetsu J."/>
            <person name="Higashi K."/>
            <person name="Shibata D."/>
            <person name="Kamiya Y."/>
            <person name="Sato N."/>
            <person name="Nakamura Y."/>
            <person name="Tabata S."/>
            <person name="Ida S."/>
            <person name="Kurokawa K."/>
            <person name="Ohta H."/>
        </authorList>
    </citation>
    <scope>NUCLEOTIDE SEQUENCE [LARGE SCALE GENOMIC DNA]</scope>
    <source>
        <strain evidence="3 4">NIES-2285</strain>
    </source>
</reference>
<dbReference type="PANTHER" id="PTHR11567">
    <property type="entry name" value="ACID PHOSPHATASE-RELATED"/>
    <property type="match status" value="1"/>
</dbReference>
<evidence type="ECO:0000256" key="2">
    <source>
        <dbReference type="ARBA" id="ARBA00022801"/>
    </source>
</evidence>
<dbReference type="InterPro" id="IPR000560">
    <property type="entry name" value="His_Pase_clade-2"/>
</dbReference>
<proteinExistence type="inferred from homology"/>
<organism evidence="3 4">
    <name type="scientific">Klebsormidium nitens</name>
    <name type="common">Green alga</name>
    <name type="synonym">Ulothrix nitens</name>
    <dbReference type="NCBI Taxonomy" id="105231"/>
    <lineage>
        <taxon>Eukaryota</taxon>
        <taxon>Viridiplantae</taxon>
        <taxon>Streptophyta</taxon>
        <taxon>Klebsormidiophyceae</taxon>
        <taxon>Klebsormidiales</taxon>
        <taxon>Klebsormidiaceae</taxon>
        <taxon>Klebsormidium</taxon>
    </lineage>
</organism>
<dbReference type="InterPro" id="IPR050645">
    <property type="entry name" value="Histidine_acid_phosphatase"/>
</dbReference>
<name>A0A1Y1HLN0_KLENI</name>
<dbReference type="GO" id="GO:0016791">
    <property type="term" value="F:phosphatase activity"/>
    <property type="evidence" value="ECO:0000318"/>
    <property type="project" value="GO_Central"/>
</dbReference>